<feature type="transmembrane region" description="Helical" evidence="3">
    <location>
        <begin position="988"/>
        <end position="1007"/>
    </location>
</feature>
<evidence type="ECO:0000256" key="2">
    <source>
        <dbReference type="SAM" id="MobiDB-lite"/>
    </source>
</evidence>
<feature type="compositionally biased region" description="Basic and acidic residues" evidence="2">
    <location>
        <begin position="691"/>
        <end position="724"/>
    </location>
</feature>
<feature type="coiled-coil region" evidence="1">
    <location>
        <begin position="885"/>
        <end position="946"/>
    </location>
</feature>
<comment type="caution">
    <text evidence="4">The sequence shown here is derived from an EMBL/GenBank/DDBJ whole genome shotgun (WGS) entry which is preliminary data.</text>
</comment>
<feature type="coiled-coil region" evidence="1">
    <location>
        <begin position="2045"/>
        <end position="2075"/>
    </location>
</feature>
<accession>A0A812F099</accession>
<feature type="coiled-coil region" evidence="1">
    <location>
        <begin position="1478"/>
        <end position="1552"/>
    </location>
</feature>
<feature type="transmembrane region" description="Helical" evidence="3">
    <location>
        <begin position="1140"/>
        <end position="1165"/>
    </location>
</feature>
<keyword evidence="3" id="KW-1133">Transmembrane helix</keyword>
<organism evidence="4 5">
    <name type="scientific">Acanthosepion pharaonis</name>
    <name type="common">Pharaoh cuttlefish</name>
    <name type="synonym">Sepia pharaonis</name>
    <dbReference type="NCBI Taxonomy" id="158019"/>
    <lineage>
        <taxon>Eukaryota</taxon>
        <taxon>Metazoa</taxon>
        <taxon>Spiralia</taxon>
        <taxon>Lophotrochozoa</taxon>
        <taxon>Mollusca</taxon>
        <taxon>Cephalopoda</taxon>
        <taxon>Coleoidea</taxon>
        <taxon>Decapodiformes</taxon>
        <taxon>Sepiida</taxon>
        <taxon>Sepiina</taxon>
        <taxon>Sepiidae</taxon>
        <taxon>Acanthosepion</taxon>
    </lineage>
</organism>
<feature type="transmembrane region" description="Helical" evidence="3">
    <location>
        <begin position="1108"/>
        <end position="1134"/>
    </location>
</feature>
<feature type="region of interest" description="Disordered" evidence="2">
    <location>
        <begin position="1388"/>
        <end position="1407"/>
    </location>
</feature>
<dbReference type="PANTHER" id="PTHR43049:SF1">
    <property type="entry name" value="EARLY ENDOSOME ANTIGEN"/>
    <property type="match status" value="1"/>
</dbReference>
<dbReference type="PANTHER" id="PTHR43049">
    <property type="entry name" value="EARLY ENDOSOME ANTIGEN"/>
    <property type="match status" value="1"/>
</dbReference>
<evidence type="ECO:0000313" key="4">
    <source>
        <dbReference type="EMBL" id="CAE1331907.1"/>
    </source>
</evidence>
<dbReference type="SUPFAM" id="SSF81665">
    <property type="entry name" value="Calcium ATPase, transmembrane domain M"/>
    <property type="match status" value="1"/>
</dbReference>
<feature type="region of interest" description="Disordered" evidence="2">
    <location>
        <begin position="1657"/>
        <end position="1681"/>
    </location>
</feature>
<protein>
    <submittedName>
        <fullName evidence="4">Uncharacterized protein</fullName>
    </submittedName>
</protein>
<feature type="coiled-coil region" evidence="1">
    <location>
        <begin position="1830"/>
        <end position="1857"/>
    </location>
</feature>
<keyword evidence="3" id="KW-0472">Membrane</keyword>
<evidence type="ECO:0000256" key="1">
    <source>
        <dbReference type="SAM" id="Coils"/>
    </source>
</evidence>
<feature type="compositionally biased region" description="Basic and acidic residues" evidence="2">
    <location>
        <begin position="731"/>
        <end position="747"/>
    </location>
</feature>
<proteinExistence type="predicted"/>
<dbReference type="OrthoDB" id="6161297at2759"/>
<feature type="coiled-coil region" evidence="1">
    <location>
        <begin position="1273"/>
        <end position="1300"/>
    </location>
</feature>
<keyword evidence="1" id="KW-0175">Coiled coil</keyword>
<evidence type="ECO:0000256" key="3">
    <source>
        <dbReference type="SAM" id="Phobius"/>
    </source>
</evidence>
<dbReference type="Proteomes" id="UP000597762">
    <property type="component" value="Unassembled WGS sequence"/>
</dbReference>
<gene>
    <name evidence="4" type="ORF">SPHA_81038</name>
</gene>
<feature type="compositionally biased region" description="Polar residues" evidence="2">
    <location>
        <begin position="1666"/>
        <end position="1678"/>
    </location>
</feature>
<sequence>MKRTLEQELSGSQDENVQLKEQLDLRATEADQLKVDEKVLAEKLAASQAEINRLNSEIESVIDESSKHQKTVENEMVKLREVIADYRQQIDQLEAENSEQMKKALDQENRLLELDQQIISLTHAAKSAEMNNEKLSEENNAYTKKTLCLVQYFCHLQSLLSVSNSAQQGDIAYQLSADDNPEKFGGIVSEVSSAFGKHKERIDQLELENNSLMNACIQEKEDIEKRIKEKSNEIIIYQQTIEQSKQMIEALQSENQTMTNQLQETVTNARKNESELERLQAQVDILQMGEAEREHFKELDQLLISREEEIERLKTEMDSFTRNFEKENENQRQVISELNEQIAKKEEVEEQNNQELKSQKDLIESLQRLVEDEAEEVKILKEELLSVRNMKESSSLALQEKEDEIQKLQENVAMLNSRCQDQVDEIFTVKSENDVILCEINHLKSKCSSMENQFQKEKSELDQMQSEKNRLDSENVNLQEELTESQKLISEMENHYRLEKEKLVHQNDALSLKLEKLVDEKKCLEDRCDQLDGERDQEVSKMDAELSALKVLLKTHKEESVQKLKEVENKLQDAEKQICEWEQKVQRLKSEQSSVKAGFKKQIEKMTKEKQQQKAKVEELLALSQQKEEQGGQLTALMESKSSELKQANEELEKLKELWQVEKSELYSKVEAMSISQDEYLEEVKKLKEANTKLSEEKSKLNNSLKELEKKSHSKEKSLSDKNSKLQNTIKELKQKSKEKSLSEENSKLQNSLKELKQKLANTEKALSEEKSKLQDSLKELERKSLETEKVLSEENAKLQDSLKELEQKSLETEKVLSEENAKLKDSITELNEKLLEAEKVSDVEQEKNLDSMNSSLVSKETASLLTSACDGGQSEQNDKPLYTKEELLQKIEEIETDLAKKQEFELDALTEKYERDLKYARLDILQELADEKDNYERDLEQKYTLKAWMVSTHPLSHSCSLVQAKQLFQLCLKASFSDMEEESAEDYFFFIFIFLSFIFLSFSSLFLFHLSFFFISLSFSSLFLFHLSFFFISLSFSSLFLFHLSFFFISFFFISFFFISFFFISSFHLFSFYFSSLSFLLFFSSLFFFISFFFISFFSSLSFSSLFFFLFSFYSLFFLLFLFTFLSTLFFLLFLSFSFFLSFLSTLFLSTLFLSTLFLSTLFLSTLFLSTLFLSTLFLSTLFLSTLFLSTFYSSYVESLKAETDRSFIKSLQKIRSEMESKHREEVNEMKVSLMKECLQMAPHELESRIGNMLHDMQVKNQSGGLLEKYQAKKLAESRDSLLQQIELLNTQYEQIQDEQFTFPEKFGKKPVASSPRIRRKFDTLPQDIESASRSLVELSRAKGCHDEEKSCCRLDCQGYRKRYEIALKILTEKGLTSLDNMSEKSSFEVDSLDGSTSVGDQQRDELSQELQDEYNELMERTVTEPVISSCFSVKHSPEAQCSHCIAHIEDKLSLKKRLSIQLELFGKERFLLQNRSEHLSVELENALLMRDQLQKELNIVKEMQQSHNSLPAEIEYTQLKVKLANTEDQVAFLRNKVSQNEIERQELKTKINDLFVKLIDQQHYIDTLEEEYSRSRSAWHHKGTMTCEDHTSVLPVRELEPGLNRRHSDPSTSGQYIHNIDELYRPKDNRISKSVGNLSPVDDINLEPAMWLPKIPRSQRDTSPDSLNKSPFSDHSSQPEEIEYYKGYCPERTGSSLSEASTLLTVDVFVPNSSTPQRLSRATHSSPSLTTLGEFHESDRIFSSFDTSDKENLLPFSGKHLELIDEVAELKHSLAKTKEKHIQETAILKEFIDQLQQFGPAERTACGQSEMKGDGNSSTEIVSLSSDVVDLRQKLSLLRETCQKLTEDNGELMKKLYDQECLVMKTKYLGNQTNAVSNSDELDAVFGKQLLLLQKHRDELSLKLCEERSLENQITELVAGKAALEQTLCKEREMKEECVYKKGLVDSELTSLKAVYEHVLQEQLHLEQVIRDKDLAEQKLQVEKFDIQQQLSNMACKLEETEKIIKDMREKELPETNSDDQHSEKNLIELRAQFSQELYDAKSTIEKQNIQRLEGLRKEMEEQHALAIEYLRQQLRSDFKLRESRLEEHHAAHIASLHTIHGEQVPPFSYC</sequence>
<feature type="region of interest" description="Disordered" evidence="2">
    <location>
        <begin position="691"/>
        <end position="777"/>
    </location>
</feature>
<feature type="transmembrane region" description="Helical" evidence="3">
    <location>
        <begin position="1013"/>
        <end position="1033"/>
    </location>
</feature>
<keyword evidence="3" id="KW-0812">Transmembrane</keyword>
<reference evidence="4" key="1">
    <citation type="submission" date="2021-01" db="EMBL/GenBank/DDBJ databases">
        <authorList>
            <person name="Li R."/>
            <person name="Bekaert M."/>
        </authorList>
    </citation>
    <scope>NUCLEOTIDE SEQUENCE</scope>
    <source>
        <strain evidence="4">Farmed</strain>
    </source>
</reference>
<evidence type="ECO:0000313" key="5">
    <source>
        <dbReference type="Proteomes" id="UP000597762"/>
    </source>
</evidence>
<dbReference type="InterPro" id="IPR023298">
    <property type="entry name" value="ATPase_P-typ_TM_dom_sf"/>
</dbReference>
<dbReference type="EMBL" id="CAHIKZ030005619">
    <property type="protein sequence ID" value="CAE1331907.1"/>
    <property type="molecule type" value="Genomic_DNA"/>
</dbReference>
<keyword evidence="5" id="KW-1185">Reference proteome</keyword>
<feature type="coiled-coil region" evidence="1">
    <location>
        <begin position="2"/>
        <end position="145"/>
    </location>
</feature>
<feature type="compositionally biased region" description="Basic and acidic residues" evidence="2">
    <location>
        <begin position="766"/>
        <end position="777"/>
    </location>
</feature>
<feature type="transmembrane region" description="Helical" evidence="3">
    <location>
        <begin position="1071"/>
        <end position="1096"/>
    </location>
</feature>
<name>A0A812F099_ACAPH</name>
<feature type="transmembrane region" description="Helical" evidence="3">
    <location>
        <begin position="1040"/>
        <end position="1065"/>
    </location>
</feature>